<accession>A0A7K0CX55</accession>
<proteinExistence type="predicted"/>
<dbReference type="GO" id="GO:0005524">
    <property type="term" value="F:ATP binding"/>
    <property type="evidence" value="ECO:0007669"/>
    <property type="project" value="UniProtKB-KW"/>
</dbReference>
<dbReference type="PANTHER" id="PTHR45766:SF6">
    <property type="entry name" value="SWI_SNF-RELATED MATRIX-ASSOCIATED ACTIN-DEPENDENT REGULATOR OF CHROMATIN SUBFAMILY A-LIKE PROTEIN 1"/>
    <property type="match status" value="1"/>
</dbReference>
<feature type="domain" description="Helicase C-terminal" evidence="6">
    <location>
        <begin position="443"/>
        <end position="607"/>
    </location>
</feature>
<keyword evidence="2 7" id="KW-0378">Hydrolase</keyword>
<dbReference type="SMART" id="SM00487">
    <property type="entry name" value="DEXDc"/>
    <property type="match status" value="1"/>
</dbReference>
<comment type="caution">
    <text evidence="7">The sequence shown here is derived from an EMBL/GenBank/DDBJ whole genome shotgun (WGS) entry which is preliminary data.</text>
</comment>
<dbReference type="InterPro" id="IPR001650">
    <property type="entry name" value="Helicase_C-like"/>
</dbReference>
<dbReference type="GO" id="GO:0016787">
    <property type="term" value="F:hydrolase activity"/>
    <property type="evidence" value="ECO:0007669"/>
    <property type="project" value="UniProtKB-KW"/>
</dbReference>
<sequence length="961" mass="106887">MTVAEQPDTFEVAPGSIVVVRDEEWLVTSAEQGSDGWLLRVRGLSELVADTTATFYRSLDDIEVLDPAKAHIVPDGSSGYRDSRLWLESLMRKTPFPYGDQTLTVATRMLADSLGYQRAAVAKALDPQHIRPRILLADAVGLGKTLEIGMILSELVRRGRGERILIVTPRHVLEQMQHELWCRFALPFVRLDSAGIQKVRQKLPATRNPFTYYKRAIISIDTLKSPRYKAHLERQHWDAVVIDESHNLTNVGTQNNELARILAPNTEALILASATPHNGNDESFAELLRLLDPTAVAADDSFTKEDVRSLLIRRHRHHPEVAAEVGSDWAERAEPVHRLITPSPVEELVAQELSQVWLHPESGRSPYSGETKALFPWTLAKAFLSSPAALRESINQRRNTLRDKGGPHGPEQRTELEALNTLADLNDKAFTESAGKQQALIDRLREIGIGPKSSTRAVVFAERVATLKWLTDLLPIALGLKPDAVAMLHGGLSDTEQQKIVDSFKLETSPIRVLVTGDVASEGVNLHAQCHHLIHYDIPWSLIRIEQRNGRVDRYGQKHPPVISSLILQPSDPEFSGDLRVLSRLLERENQAHDALGDVASLMGKHSVAAEESAIRDVLARKSSLEDHLRTIEEVAEGDDLDAFFADFDLTEDDPVDLPEEPRHSLYADDIGFLDEAFRAAFHDVPHADPAAGGVGWTRHTNHGIAELIPPRDLKQRLGQLPQNYLSQGRVLERLLLATSTAVGNAQLRAAREGKGVNETTWPEAHFLGPLHPVLDWASDRALSALGRNQIFAIRGEVEAVTVLLMGTLMNRRGQLVSRVFSTAEFPNPENPAFCLVEPIENLNFLTTDTGLRPGTSNPGPLRDLEQLQPLVPVAVREAAQSMKVVLDAQTTNAQERLAAWRRRADRWHTGAEQLELFSGSRKKVEKLSQRILEEQRLAESLAPTQQLVRPLLVIVPEKDQ</sequence>
<dbReference type="InterPro" id="IPR038718">
    <property type="entry name" value="SNF2-like_sf"/>
</dbReference>
<dbReference type="Pfam" id="PF00176">
    <property type="entry name" value="SNF2-rel_dom"/>
    <property type="match status" value="1"/>
</dbReference>
<evidence type="ECO:0000259" key="6">
    <source>
        <dbReference type="PROSITE" id="PS51194"/>
    </source>
</evidence>
<dbReference type="Gene3D" id="3.40.50.10810">
    <property type="entry name" value="Tandem AAA-ATPase domain"/>
    <property type="match status" value="1"/>
</dbReference>
<dbReference type="InterPro" id="IPR000330">
    <property type="entry name" value="SNF2_N"/>
</dbReference>
<evidence type="ECO:0000313" key="8">
    <source>
        <dbReference type="Proteomes" id="UP000438448"/>
    </source>
</evidence>
<dbReference type="PROSITE" id="PS51192">
    <property type="entry name" value="HELICASE_ATP_BIND_1"/>
    <property type="match status" value="1"/>
</dbReference>
<dbReference type="PANTHER" id="PTHR45766">
    <property type="entry name" value="DNA ANNEALING HELICASE AND ENDONUCLEASE ZRANB3 FAMILY MEMBER"/>
    <property type="match status" value="1"/>
</dbReference>
<dbReference type="SUPFAM" id="SSF52540">
    <property type="entry name" value="P-loop containing nucleoside triphosphate hydrolases"/>
    <property type="match status" value="2"/>
</dbReference>
<name>A0A7K0CX55_9NOCA</name>
<gene>
    <name evidence="7" type="primary">rapA_2</name>
    <name evidence="7" type="ORF">NRB20_11480</name>
</gene>
<dbReference type="AlphaFoldDB" id="A0A7K0CX55"/>
<evidence type="ECO:0000313" key="7">
    <source>
        <dbReference type="EMBL" id="MQY18079.1"/>
    </source>
</evidence>
<evidence type="ECO:0000256" key="1">
    <source>
        <dbReference type="ARBA" id="ARBA00022741"/>
    </source>
</evidence>
<dbReference type="EC" id="3.6.4.-" evidence="7"/>
<dbReference type="OrthoDB" id="9814088at2"/>
<dbReference type="CDD" id="cd18011">
    <property type="entry name" value="DEXDc_RapA"/>
    <property type="match status" value="1"/>
</dbReference>
<dbReference type="Proteomes" id="UP000438448">
    <property type="component" value="Unassembled WGS sequence"/>
</dbReference>
<dbReference type="InterPro" id="IPR049730">
    <property type="entry name" value="SNF2/RAD54-like_C"/>
</dbReference>
<dbReference type="EMBL" id="WEGK01000002">
    <property type="protein sequence ID" value="MQY18079.1"/>
    <property type="molecule type" value="Genomic_DNA"/>
</dbReference>
<dbReference type="InterPro" id="IPR014001">
    <property type="entry name" value="Helicase_ATP-bd"/>
</dbReference>
<keyword evidence="4" id="KW-0067">ATP-binding</keyword>
<dbReference type="GO" id="GO:0004386">
    <property type="term" value="F:helicase activity"/>
    <property type="evidence" value="ECO:0007669"/>
    <property type="project" value="UniProtKB-KW"/>
</dbReference>
<dbReference type="RefSeq" id="WP_153408116.1">
    <property type="nucleotide sequence ID" value="NZ_WEGK01000002.1"/>
</dbReference>
<feature type="domain" description="Helicase ATP-binding" evidence="5">
    <location>
        <begin position="125"/>
        <end position="294"/>
    </location>
</feature>
<dbReference type="InterPro" id="IPR027417">
    <property type="entry name" value="P-loop_NTPase"/>
</dbReference>
<organism evidence="7 8">
    <name type="scientific">Nocardia macrotermitis</name>
    <dbReference type="NCBI Taxonomy" id="2585198"/>
    <lineage>
        <taxon>Bacteria</taxon>
        <taxon>Bacillati</taxon>
        <taxon>Actinomycetota</taxon>
        <taxon>Actinomycetes</taxon>
        <taxon>Mycobacteriales</taxon>
        <taxon>Nocardiaceae</taxon>
        <taxon>Nocardia</taxon>
    </lineage>
</organism>
<dbReference type="CDD" id="cd18793">
    <property type="entry name" value="SF2_C_SNF"/>
    <property type="match status" value="1"/>
</dbReference>
<protein>
    <submittedName>
        <fullName evidence="7">RNA polymerase-associated protein RapA</fullName>
        <ecNumber evidence="7">3.6.4.-</ecNumber>
    </submittedName>
</protein>
<reference evidence="7 8" key="1">
    <citation type="submission" date="2019-10" db="EMBL/GenBank/DDBJ databases">
        <title>Nocardia macrotermitis sp. nov. and Nocardia aurantia sp. nov., isolated from the gut of fungus growing-termite Macrotermes natalensis.</title>
        <authorList>
            <person name="Benndorf R."/>
            <person name="Schwitalla J."/>
            <person name="Martin K."/>
            <person name="De Beer W."/>
            <person name="Kaster A.-K."/>
            <person name="Vollmers J."/>
            <person name="Poulsen M."/>
            <person name="Beemelmanns C."/>
        </authorList>
    </citation>
    <scope>NUCLEOTIDE SEQUENCE [LARGE SCALE GENOMIC DNA]</scope>
    <source>
        <strain evidence="7 8">RB20</strain>
    </source>
</reference>
<keyword evidence="3" id="KW-0347">Helicase</keyword>
<evidence type="ECO:0000259" key="5">
    <source>
        <dbReference type="PROSITE" id="PS51192"/>
    </source>
</evidence>
<dbReference type="InterPro" id="IPR057342">
    <property type="entry name" value="DEXDc_RapA"/>
</dbReference>
<dbReference type="SMART" id="SM00490">
    <property type="entry name" value="HELICc"/>
    <property type="match status" value="1"/>
</dbReference>
<evidence type="ECO:0000256" key="3">
    <source>
        <dbReference type="ARBA" id="ARBA00022806"/>
    </source>
</evidence>
<dbReference type="PROSITE" id="PS51194">
    <property type="entry name" value="HELICASE_CTER"/>
    <property type="match status" value="1"/>
</dbReference>
<dbReference type="Pfam" id="PF00271">
    <property type="entry name" value="Helicase_C"/>
    <property type="match status" value="1"/>
</dbReference>
<keyword evidence="1" id="KW-0547">Nucleotide-binding</keyword>
<evidence type="ECO:0000256" key="2">
    <source>
        <dbReference type="ARBA" id="ARBA00022801"/>
    </source>
</evidence>
<keyword evidence="8" id="KW-1185">Reference proteome</keyword>
<evidence type="ECO:0000256" key="4">
    <source>
        <dbReference type="ARBA" id="ARBA00022840"/>
    </source>
</evidence>
<dbReference type="Gene3D" id="3.40.50.300">
    <property type="entry name" value="P-loop containing nucleotide triphosphate hydrolases"/>
    <property type="match status" value="1"/>
</dbReference>